<name>A0A1V1I3H2_9FIRM</name>
<dbReference type="SUPFAM" id="SSF53448">
    <property type="entry name" value="Nucleotide-diphospho-sugar transferases"/>
    <property type="match status" value="1"/>
</dbReference>
<evidence type="ECO:0000313" key="2">
    <source>
        <dbReference type="EMBL" id="CED94669.1"/>
    </source>
</evidence>
<evidence type="ECO:0000259" key="1">
    <source>
        <dbReference type="Pfam" id="PF00535"/>
    </source>
</evidence>
<sequence>MKISIIMPTYNDSSTIIDTIDSVANQSYTNWQLIIMNDGSTDNVEDVIKQYIDNSVHKEKIEYYSQNNQDQLNAIRNCIDYIKGEYVYILHSDDLLPDDNLFMRLVKEAKANPDTKVFIGDLITIDEKNDITGKLEVLKYAKNKKILPTLMLWLGRNLYVDVIFAKKETFIKEIYNSYLTWNMPFWINLSEKADMLNVKSVDFPMLKYRLHSGNYINNDIGKLNVINGELRTVTRLMEFYNIPMYKIQFYIYRIFNKLKLSSNFSPLYFNREERNKGAIVKFVIQKRFGDEYDKNIFLNGLVEFYKSNISRKIYIKDIDKNEFIYKGKDMRLFNNRLLNNELSELYLYIINEMKIGFNEIVVSNKEDIDKAIDITKFLCLYPYVKVSLKNNI</sequence>
<dbReference type="GO" id="GO:0016758">
    <property type="term" value="F:hexosyltransferase activity"/>
    <property type="evidence" value="ECO:0007669"/>
    <property type="project" value="UniProtKB-ARBA"/>
</dbReference>
<organism evidence="2 3">
    <name type="scientific">Romboutsia ilealis</name>
    <dbReference type="NCBI Taxonomy" id="1115758"/>
    <lineage>
        <taxon>Bacteria</taxon>
        <taxon>Bacillati</taxon>
        <taxon>Bacillota</taxon>
        <taxon>Clostridia</taxon>
        <taxon>Peptostreptococcales</taxon>
        <taxon>Peptostreptococcaceae</taxon>
        <taxon>Romboutsia</taxon>
    </lineage>
</organism>
<feature type="domain" description="Glycosyltransferase 2-like" evidence="1">
    <location>
        <begin position="4"/>
        <end position="133"/>
    </location>
</feature>
<dbReference type="AlphaFoldDB" id="A0A1V1I3H2"/>
<dbReference type="Pfam" id="PF00535">
    <property type="entry name" value="Glycos_transf_2"/>
    <property type="match status" value="1"/>
</dbReference>
<dbReference type="KEGG" id="ril:CRIB_2065"/>
<dbReference type="PANTHER" id="PTHR22916">
    <property type="entry name" value="GLYCOSYLTRANSFERASE"/>
    <property type="match status" value="1"/>
</dbReference>
<dbReference type="RefSeq" id="WP_180702171.1">
    <property type="nucleotide sequence ID" value="NZ_CAJUCR010000007.1"/>
</dbReference>
<evidence type="ECO:0000313" key="3">
    <source>
        <dbReference type="Proteomes" id="UP000245622"/>
    </source>
</evidence>
<dbReference type="InterPro" id="IPR001173">
    <property type="entry name" value="Glyco_trans_2-like"/>
</dbReference>
<protein>
    <submittedName>
        <fullName evidence="2">Glycosyltransferase related enzyme</fullName>
    </submittedName>
</protein>
<keyword evidence="3" id="KW-1185">Reference proteome</keyword>
<gene>
    <name evidence="2" type="ORF">CRIB_2065</name>
</gene>
<dbReference type="PANTHER" id="PTHR22916:SF3">
    <property type="entry name" value="UDP-GLCNAC:BETAGAL BETA-1,3-N-ACETYLGLUCOSAMINYLTRANSFERASE-LIKE PROTEIN 1"/>
    <property type="match status" value="1"/>
</dbReference>
<dbReference type="EMBL" id="LN555523">
    <property type="protein sequence ID" value="CED94669.1"/>
    <property type="molecule type" value="Genomic_DNA"/>
</dbReference>
<reference evidence="2 3" key="1">
    <citation type="submission" date="2014-04" db="EMBL/GenBank/DDBJ databases">
        <authorList>
            <person name="Hornung B.V."/>
        </authorList>
    </citation>
    <scope>NUCLEOTIDE SEQUENCE [LARGE SCALE GENOMIC DNA]</scope>
    <source>
        <strain evidence="2 3">CRIB</strain>
    </source>
</reference>
<dbReference type="GeneID" id="82206089"/>
<accession>A0A1V1I3H2</accession>
<dbReference type="InterPro" id="IPR029044">
    <property type="entry name" value="Nucleotide-diphossugar_trans"/>
</dbReference>
<proteinExistence type="predicted"/>
<dbReference type="Proteomes" id="UP000245622">
    <property type="component" value="Chromosome 1"/>
</dbReference>
<keyword evidence="2" id="KW-0808">Transferase</keyword>
<dbReference type="Gene3D" id="3.90.550.10">
    <property type="entry name" value="Spore Coat Polysaccharide Biosynthesis Protein SpsA, Chain A"/>
    <property type="match status" value="1"/>
</dbReference>